<name>A0A2N1PQ42_9BACT</name>
<proteinExistence type="predicted"/>
<dbReference type="EMBL" id="PGXC01000005">
    <property type="protein sequence ID" value="PKK90402.1"/>
    <property type="molecule type" value="Genomic_DNA"/>
</dbReference>
<accession>A0A2N1PQ42</accession>
<feature type="transmembrane region" description="Helical" evidence="1">
    <location>
        <begin position="9"/>
        <end position="28"/>
    </location>
</feature>
<organism evidence="2 3">
    <name type="scientific">Candidatus Wallbacteria bacterium HGW-Wallbacteria-1</name>
    <dbReference type="NCBI Taxonomy" id="2013854"/>
    <lineage>
        <taxon>Bacteria</taxon>
        <taxon>Candidatus Walliibacteriota</taxon>
    </lineage>
</organism>
<evidence type="ECO:0000313" key="3">
    <source>
        <dbReference type="Proteomes" id="UP000233256"/>
    </source>
</evidence>
<keyword evidence="1" id="KW-0812">Transmembrane</keyword>
<dbReference type="AlphaFoldDB" id="A0A2N1PQ42"/>
<keyword evidence="1" id="KW-1133">Transmembrane helix</keyword>
<keyword evidence="1" id="KW-0472">Membrane</keyword>
<protein>
    <submittedName>
        <fullName evidence="2">Uncharacterized protein</fullName>
    </submittedName>
</protein>
<evidence type="ECO:0000313" key="2">
    <source>
        <dbReference type="EMBL" id="PKK90402.1"/>
    </source>
</evidence>
<evidence type="ECO:0000256" key="1">
    <source>
        <dbReference type="SAM" id="Phobius"/>
    </source>
</evidence>
<dbReference type="Proteomes" id="UP000233256">
    <property type="component" value="Unassembled WGS sequence"/>
</dbReference>
<gene>
    <name evidence="2" type="ORF">CVV64_08540</name>
</gene>
<sequence length="710" mass="76751">MARDSERGVVLYGVMAAVAAMTILLVILNQSILGERRIARRLVEKSRLRHRAWGILDTVASLLRDECVRGRPMGEAVMSFRDHLDISGLVNQSLNRIAAGSSDHSPLFDDVGVSVRVTAERLHYLVDPSSGGLGFDPEECRGRFNISVKASQNWYSCELRARVSFTVASILAPVVSKFTLFVPSAGDSAANGEGYNILPITIDGTPDRGDVAPLVLFNYPGDAAAPDGTLQSANQGSFTSGKGFVYLGGGTVNMNIASGSGGRGEDFLFYDTGTTALRPHYMSSSERVPGLAMPFAAGKAGFPRQSWHLLHKLHGFFTSDATALHRGIESESCYYEYFRQHGNEPLKGSGSSVLHLYGSNEHRTPTRVFGNVNGRFGLLSSIGVDVDSGLSDEESRGGTYNDVDGLALFLPMASETVFERALTEVPSYPFRKAPEWIRNGNQPGHPEYGIIHIDTGAATIASIFGNYRAYARSMSRIIEMPYQFMTAFMTYSRIFPPWKDSTFPLSMSDLQMTNFCEMAAPSVQGPGGPYFSGNLRNVAMEWIERKVQISYGGQAEFMKTHIRGNSLNLGAVVRIRGPLAVSSDLEVNRGGMIITDGDIRISGISNTSELPLTLISLKGNIFVNPGKTIEAGIVALGTGARLELERTGGSGPINIRGHLAVTVLDPAVAGRGGSIHYEPRFDPTASTAHDMLSLAIAGEEEVFHETPSGW</sequence>
<comment type="caution">
    <text evidence="2">The sequence shown here is derived from an EMBL/GenBank/DDBJ whole genome shotgun (WGS) entry which is preliminary data.</text>
</comment>
<reference evidence="2 3" key="1">
    <citation type="journal article" date="2017" name="ISME J.">
        <title>Potential for microbial H2 and metal transformations associated with novel bacteria and archaea in deep terrestrial subsurface sediments.</title>
        <authorList>
            <person name="Hernsdorf A.W."/>
            <person name="Amano Y."/>
            <person name="Miyakawa K."/>
            <person name="Ise K."/>
            <person name="Suzuki Y."/>
            <person name="Anantharaman K."/>
            <person name="Probst A."/>
            <person name="Burstein D."/>
            <person name="Thomas B.C."/>
            <person name="Banfield J.F."/>
        </authorList>
    </citation>
    <scope>NUCLEOTIDE SEQUENCE [LARGE SCALE GENOMIC DNA]</scope>
    <source>
        <strain evidence="2">HGW-Wallbacteria-1</strain>
    </source>
</reference>